<dbReference type="OrthoDB" id="7972392at2759"/>
<protein>
    <recommendedName>
        <fullName evidence="3">Fibrinogen C-terminal domain-containing protein</fullName>
    </recommendedName>
</protein>
<dbReference type="PANTHER" id="PTHR19143">
    <property type="entry name" value="FIBRINOGEN/TENASCIN/ANGIOPOEITIN"/>
    <property type="match status" value="1"/>
</dbReference>
<dbReference type="InterPro" id="IPR020837">
    <property type="entry name" value="Fibrinogen_CS"/>
</dbReference>
<evidence type="ECO:0000256" key="2">
    <source>
        <dbReference type="SAM" id="SignalP"/>
    </source>
</evidence>
<dbReference type="PROSITE" id="PS00514">
    <property type="entry name" value="FIBRINOGEN_C_1"/>
    <property type="match status" value="1"/>
</dbReference>
<feature type="chain" id="PRO_5018972437" description="Fibrinogen C-terminal domain-containing protein" evidence="2">
    <location>
        <begin position="21"/>
        <end position="523"/>
    </location>
</feature>
<keyword evidence="1" id="KW-1015">Disulfide bond</keyword>
<dbReference type="CDD" id="cd00087">
    <property type="entry name" value="FReD"/>
    <property type="match status" value="1"/>
</dbReference>
<dbReference type="PROSITE" id="PS51406">
    <property type="entry name" value="FIBRINOGEN_C_2"/>
    <property type="match status" value="1"/>
</dbReference>
<dbReference type="SUPFAM" id="SSF56496">
    <property type="entry name" value="Fibrinogen C-terminal domain-like"/>
    <property type="match status" value="1"/>
</dbReference>
<evidence type="ECO:0000313" key="5">
    <source>
        <dbReference type="Proteomes" id="UP000271974"/>
    </source>
</evidence>
<evidence type="ECO:0000259" key="3">
    <source>
        <dbReference type="PROSITE" id="PS51406"/>
    </source>
</evidence>
<keyword evidence="2" id="KW-0732">Signal</keyword>
<evidence type="ECO:0000256" key="1">
    <source>
        <dbReference type="ARBA" id="ARBA00023157"/>
    </source>
</evidence>
<dbReference type="EMBL" id="RQTK01000187">
    <property type="protein sequence ID" value="RUS84961.1"/>
    <property type="molecule type" value="Genomic_DNA"/>
</dbReference>
<dbReference type="InterPro" id="IPR050373">
    <property type="entry name" value="Fibrinogen_C-term_domain"/>
</dbReference>
<feature type="signal peptide" evidence="2">
    <location>
        <begin position="1"/>
        <end position="20"/>
    </location>
</feature>
<name>A0A433TTT8_ELYCH</name>
<dbReference type="STRING" id="188477.A0A433TTT8"/>
<dbReference type="InterPro" id="IPR014716">
    <property type="entry name" value="Fibrinogen_a/b/g_C_1"/>
</dbReference>
<feature type="domain" description="Fibrinogen C-terminal" evidence="3">
    <location>
        <begin position="319"/>
        <end position="522"/>
    </location>
</feature>
<gene>
    <name evidence="4" type="ORF">EGW08_007272</name>
</gene>
<dbReference type="Pfam" id="PF00147">
    <property type="entry name" value="Fibrinogen_C"/>
    <property type="match status" value="1"/>
</dbReference>
<dbReference type="SMART" id="SM00186">
    <property type="entry name" value="FBG"/>
    <property type="match status" value="1"/>
</dbReference>
<dbReference type="AlphaFoldDB" id="A0A433TTT8"/>
<proteinExistence type="predicted"/>
<dbReference type="Gene3D" id="3.90.215.10">
    <property type="entry name" value="Gamma Fibrinogen, chain A, domain 1"/>
    <property type="match status" value="1"/>
</dbReference>
<dbReference type="Proteomes" id="UP000271974">
    <property type="component" value="Unassembled WGS sequence"/>
</dbReference>
<sequence length="523" mass="57281">MQGLGLLVLSLVVLMAKCKGLELTLTRNKAIGSSVCGNLICRVESTGSASPGEDPAAVLHSYSVVSNLTIFRAIPSASGDDSGTSTAEQLELLGSVGLDQPKVKKFLAECNIFGTRSSDQTYLEIYILSQEYCNSNYVCQVHGTDSEGRERVSTTNLMQVQSDEGTGADGDGSDSTLSTKLLSAAQQADERMGLIEKLLQNLDEKVEMVKKVFSEGVASLEQKLGQSILTELKGIDGGIESVDSKVTSLCGSNRQAEEETQQKLESITGRLESSLTSISDLTNSLKESNTDSDTCTQDAVDTSLETMTSKLERLLIASQKEDPFSGTCKKVEKVVKAKDESEIPPCDMTTEGGGWIVIQRRVNGDVDFYRGWDDYKKGFGSFDGDFWLGNDKISAITSKGTHELRVDLEYEGERKFAHYGVFSLGDEISNYVINVMDYSGTAGDSLSRHHGLMFTTKDRDNDARRTGNCAERYHGGWWYISCHDSNLNGQWNVSRDYSGMTWKRLTGRNSVSFSEMKIRKAEA</sequence>
<dbReference type="GO" id="GO:0005615">
    <property type="term" value="C:extracellular space"/>
    <property type="evidence" value="ECO:0007669"/>
    <property type="project" value="TreeGrafter"/>
</dbReference>
<evidence type="ECO:0000313" key="4">
    <source>
        <dbReference type="EMBL" id="RUS84961.1"/>
    </source>
</evidence>
<reference evidence="4 5" key="1">
    <citation type="submission" date="2019-01" db="EMBL/GenBank/DDBJ databases">
        <title>A draft genome assembly of the solar-powered sea slug Elysia chlorotica.</title>
        <authorList>
            <person name="Cai H."/>
            <person name="Li Q."/>
            <person name="Fang X."/>
            <person name="Li J."/>
            <person name="Curtis N.E."/>
            <person name="Altenburger A."/>
            <person name="Shibata T."/>
            <person name="Feng M."/>
            <person name="Maeda T."/>
            <person name="Schwartz J.A."/>
            <person name="Shigenobu S."/>
            <person name="Lundholm N."/>
            <person name="Nishiyama T."/>
            <person name="Yang H."/>
            <person name="Hasebe M."/>
            <person name="Li S."/>
            <person name="Pierce S.K."/>
            <person name="Wang J."/>
        </authorList>
    </citation>
    <scope>NUCLEOTIDE SEQUENCE [LARGE SCALE GENOMIC DNA]</scope>
    <source>
        <strain evidence="4">EC2010</strain>
        <tissue evidence="4">Whole organism of an adult</tissue>
    </source>
</reference>
<keyword evidence="5" id="KW-1185">Reference proteome</keyword>
<accession>A0A433TTT8</accession>
<organism evidence="4 5">
    <name type="scientific">Elysia chlorotica</name>
    <name type="common">Eastern emerald elysia</name>
    <name type="synonym">Sea slug</name>
    <dbReference type="NCBI Taxonomy" id="188477"/>
    <lineage>
        <taxon>Eukaryota</taxon>
        <taxon>Metazoa</taxon>
        <taxon>Spiralia</taxon>
        <taxon>Lophotrochozoa</taxon>
        <taxon>Mollusca</taxon>
        <taxon>Gastropoda</taxon>
        <taxon>Heterobranchia</taxon>
        <taxon>Euthyneura</taxon>
        <taxon>Panpulmonata</taxon>
        <taxon>Sacoglossa</taxon>
        <taxon>Placobranchoidea</taxon>
        <taxon>Plakobranchidae</taxon>
        <taxon>Elysia</taxon>
    </lineage>
</organism>
<comment type="caution">
    <text evidence="4">The sequence shown here is derived from an EMBL/GenBank/DDBJ whole genome shotgun (WGS) entry which is preliminary data.</text>
</comment>
<dbReference type="InterPro" id="IPR002181">
    <property type="entry name" value="Fibrinogen_a/b/g_C_dom"/>
</dbReference>
<dbReference type="InterPro" id="IPR036056">
    <property type="entry name" value="Fibrinogen-like_C"/>
</dbReference>